<evidence type="ECO:0000256" key="4">
    <source>
        <dbReference type="RuleBase" id="RU369062"/>
    </source>
</evidence>
<evidence type="ECO:0000256" key="5">
    <source>
        <dbReference type="SAM" id="MobiDB-lite"/>
    </source>
</evidence>
<dbReference type="AlphaFoldDB" id="A0A1H6SUB6"/>
<dbReference type="Proteomes" id="UP000242999">
    <property type="component" value="Unassembled WGS sequence"/>
</dbReference>
<dbReference type="InterPro" id="IPR016898">
    <property type="entry name" value="Polyphosphate_phosphotransfera"/>
</dbReference>
<comment type="subunit">
    <text evidence="4">Homotetramer.</text>
</comment>
<evidence type="ECO:0000256" key="3">
    <source>
        <dbReference type="ARBA" id="ARBA00022777"/>
    </source>
</evidence>
<name>A0A1H6SUB6_9GAMM</name>
<sequence>MTTETPNFAELTAEDHAQKQETNQEPEPQFRQNQFPYQRKMGRREYEAEKQKLQIELLKMQRWMKEKGERLVILFEGRDAAGKGGTIKRFMEHLNPRGARVVALEKPSESERGQWYFQRYIQNLPTSGEIVLFDRSWYNRAGVERVMGFCSQEEYVQFLHQAPVLEQMLAESGLRLFKFWFSVSREEQFRRFQGRREDPLKQWKLSPIDMASLDKWDDYTQAKEAMFFHTHKPQTPWTVIKSDDKKRARLNAMRVILSAIPYENKDIETIGEPDPLIVATAGEILNNPDI</sequence>
<gene>
    <name evidence="7" type="ORF">SAMN05421831_10867</name>
</gene>
<dbReference type="Pfam" id="PF03976">
    <property type="entry name" value="PPK2"/>
    <property type="match status" value="1"/>
</dbReference>
<accession>A0A1H6SUB6</accession>
<dbReference type="GO" id="GO:0008976">
    <property type="term" value="F:polyphosphate kinase activity"/>
    <property type="evidence" value="ECO:0007669"/>
    <property type="project" value="UniProtKB-UniRule"/>
</dbReference>
<feature type="compositionally biased region" description="Polar residues" evidence="5">
    <location>
        <begin position="20"/>
        <end position="36"/>
    </location>
</feature>
<dbReference type="PIRSF" id="PIRSF028756">
    <property type="entry name" value="PPK2_prd"/>
    <property type="match status" value="1"/>
</dbReference>
<proteinExistence type="inferred from homology"/>
<comment type="similarity">
    <text evidence="1 4">Belongs to the polyphosphate kinase 2 (PPK2) family. Class I subfamily.</text>
</comment>
<dbReference type="PANTHER" id="PTHR34383">
    <property type="entry name" value="POLYPHOSPHATE:AMP PHOSPHOTRANSFERASE-RELATED"/>
    <property type="match status" value="1"/>
</dbReference>
<dbReference type="RefSeq" id="WP_093310176.1">
    <property type="nucleotide sequence ID" value="NZ_FNYH01000008.1"/>
</dbReference>
<evidence type="ECO:0000313" key="7">
    <source>
        <dbReference type="EMBL" id="SEI71539.1"/>
    </source>
</evidence>
<dbReference type="Gene3D" id="3.40.50.300">
    <property type="entry name" value="P-loop containing nucleotide triphosphate hydrolases"/>
    <property type="match status" value="1"/>
</dbReference>
<dbReference type="EC" id="2.7.4.-" evidence="4"/>
<dbReference type="InterPro" id="IPR022488">
    <property type="entry name" value="PPK2-related"/>
</dbReference>
<dbReference type="InterPro" id="IPR022486">
    <property type="entry name" value="PPK2_PA0141"/>
</dbReference>
<evidence type="ECO:0000259" key="6">
    <source>
        <dbReference type="Pfam" id="PF03976"/>
    </source>
</evidence>
<evidence type="ECO:0000313" key="8">
    <source>
        <dbReference type="Proteomes" id="UP000242999"/>
    </source>
</evidence>
<dbReference type="InterPro" id="IPR027417">
    <property type="entry name" value="P-loop_NTPase"/>
</dbReference>
<keyword evidence="8" id="KW-1185">Reference proteome</keyword>
<dbReference type="OrthoDB" id="9775224at2"/>
<dbReference type="GO" id="GO:0006793">
    <property type="term" value="P:phosphorus metabolic process"/>
    <property type="evidence" value="ECO:0007669"/>
    <property type="project" value="InterPro"/>
</dbReference>
<keyword evidence="2 4" id="KW-0808">Transferase</keyword>
<reference evidence="8" key="1">
    <citation type="submission" date="2016-10" db="EMBL/GenBank/DDBJ databases">
        <authorList>
            <person name="Varghese N."/>
            <person name="Submissions S."/>
        </authorList>
    </citation>
    <scope>NUCLEOTIDE SEQUENCE [LARGE SCALE GENOMIC DNA]</scope>
    <source>
        <strain evidence="8">DSM 7165</strain>
    </source>
</reference>
<feature type="region of interest" description="Disordered" evidence="5">
    <location>
        <begin position="1"/>
        <end position="43"/>
    </location>
</feature>
<keyword evidence="3 4" id="KW-0418">Kinase</keyword>
<dbReference type="SUPFAM" id="SSF52540">
    <property type="entry name" value="P-loop containing nucleoside triphosphate hydrolases"/>
    <property type="match status" value="1"/>
</dbReference>
<protein>
    <recommendedName>
        <fullName evidence="4">ADP/GDP-polyphosphate phosphotransferase</fullName>
        <ecNumber evidence="4">2.7.4.-</ecNumber>
    </recommendedName>
    <alternativeName>
        <fullName evidence="4">Polyphosphate kinase PPK2</fullName>
    </alternativeName>
</protein>
<evidence type="ECO:0000256" key="2">
    <source>
        <dbReference type="ARBA" id="ARBA00022679"/>
    </source>
</evidence>
<dbReference type="EMBL" id="FNYH01000008">
    <property type="protein sequence ID" value="SEI71539.1"/>
    <property type="molecule type" value="Genomic_DNA"/>
</dbReference>
<dbReference type="STRING" id="64971.SAMN05421831_10867"/>
<dbReference type="NCBIfam" id="TIGR03707">
    <property type="entry name" value="PPK2_P_aer"/>
    <property type="match status" value="1"/>
</dbReference>
<comment type="function">
    <text evidence="4">Uses inorganic polyphosphate (polyP) as a donor to convert GDP to GTP or ADP to ATP.</text>
</comment>
<organism evidence="7 8">
    <name type="scientific">Allopseudospirillum japonicum</name>
    <dbReference type="NCBI Taxonomy" id="64971"/>
    <lineage>
        <taxon>Bacteria</taxon>
        <taxon>Pseudomonadati</taxon>
        <taxon>Pseudomonadota</taxon>
        <taxon>Gammaproteobacteria</taxon>
        <taxon>Oceanospirillales</taxon>
        <taxon>Oceanospirillaceae</taxon>
        <taxon>Allopseudospirillum</taxon>
    </lineage>
</organism>
<feature type="domain" description="Polyphosphate kinase-2-related" evidence="6">
    <location>
        <begin position="43"/>
        <end position="266"/>
    </location>
</feature>
<dbReference type="PANTHER" id="PTHR34383:SF1">
    <property type="entry name" value="ADP-POLYPHOSPHATE PHOSPHOTRANSFERASE"/>
    <property type="match status" value="1"/>
</dbReference>
<evidence type="ECO:0000256" key="1">
    <source>
        <dbReference type="ARBA" id="ARBA00009924"/>
    </source>
</evidence>